<feature type="transmembrane region" description="Helical" evidence="2">
    <location>
        <begin position="45"/>
        <end position="69"/>
    </location>
</feature>
<dbReference type="OrthoDB" id="2803252at2759"/>
<name>A0A4Q9MLB2_9APHY</name>
<dbReference type="AlphaFoldDB" id="A0A4Q9MLB2"/>
<feature type="region of interest" description="Disordered" evidence="1">
    <location>
        <begin position="147"/>
        <end position="174"/>
    </location>
</feature>
<keyword evidence="2" id="KW-0812">Transmembrane</keyword>
<dbReference type="PANTHER" id="PTHR40465:SF1">
    <property type="entry name" value="DUF6534 DOMAIN-CONTAINING PROTEIN"/>
    <property type="match status" value="1"/>
</dbReference>
<feature type="compositionally biased region" description="Basic and acidic residues" evidence="1">
    <location>
        <begin position="205"/>
        <end position="218"/>
    </location>
</feature>
<feature type="region of interest" description="Disordered" evidence="1">
    <location>
        <begin position="195"/>
        <end position="218"/>
    </location>
</feature>
<feature type="transmembrane region" description="Helical" evidence="2">
    <location>
        <begin position="81"/>
        <end position="103"/>
    </location>
</feature>
<evidence type="ECO:0000259" key="3">
    <source>
        <dbReference type="Pfam" id="PF20152"/>
    </source>
</evidence>
<accession>A0A4Q9MLB2</accession>
<feature type="compositionally biased region" description="Polar residues" evidence="1">
    <location>
        <begin position="155"/>
        <end position="166"/>
    </location>
</feature>
<proteinExistence type="predicted"/>
<protein>
    <recommendedName>
        <fullName evidence="3">DUF6534 domain-containing protein</fullName>
    </recommendedName>
</protein>
<organism evidence="4">
    <name type="scientific">Dichomitus squalens</name>
    <dbReference type="NCBI Taxonomy" id="114155"/>
    <lineage>
        <taxon>Eukaryota</taxon>
        <taxon>Fungi</taxon>
        <taxon>Dikarya</taxon>
        <taxon>Basidiomycota</taxon>
        <taxon>Agaricomycotina</taxon>
        <taxon>Agaricomycetes</taxon>
        <taxon>Polyporales</taxon>
        <taxon>Polyporaceae</taxon>
        <taxon>Dichomitus</taxon>
    </lineage>
</organism>
<feature type="domain" description="DUF6534" evidence="3">
    <location>
        <begin position="55"/>
        <end position="140"/>
    </location>
</feature>
<keyword evidence="2" id="KW-0472">Membrane</keyword>
<reference evidence="4" key="1">
    <citation type="submission" date="2019-01" db="EMBL/GenBank/DDBJ databases">
        <title>Draft genome sequences of three monokaryotic isolates of the white-rot basidiomycete fungus Dichomitus squalens.</title>
        <authorList>
            <consortium name="DOE Joint Genome Institute"/>
            <person name="Lopez S.C."/>
            <person name="Andreopoulos B."/>
            <person name="Pangilinan J."/>
            <person name="Lipzen A."/>
            <person name="Riley R."/>
            <person name="Ahrendt S."/>
            <person name="Ng V."/>
            <person name="Barry K."/>
            <person name="Daum C."/>
            <person name="Grigoriev I.V."/>
            <person name="Hilden K.S."/>
            <person name="Makela M.R."/>
            <person name="de Vries R.P."/>
        </authorList>
    </citation>
    <scope>NUCLEOTIDE SEQUENCE [LARGE SCALE GENOMIC DNA]</scope>
    <source>
        <strain evidence="4">OM18370.1</strain>
    </source>
</reference>
<evidence type="ECO:0000256" key="2">
    <source>
        <dbReference type="SAM" id="Phobius"/>
    </source>
</evidence>
<sequence length="218" mass="23906">MMSRKFRPVVIAAALMIAGYGACYTVISVKLFKALALLELFSFSWLVSAGSAIQMGADLTITGSLVYILGHFRTGFKRTDARLDLLIAYALSTGLFTCLFHVLNVIASAVWQRNLIWMVPTSVLFKLYANNFLVALNSRKALGIMGDEDERTSHSSHNQHNMGKTADSSRNRGIDGRAAQTAPVQLRIMQHTTSETHMDSVGLETKSKGSPDDVVHIV</sequence>
<dbReference type="EMBL" id="ML143422">
    <property type="protein sequence ID" value="TBU28404.1"/>
    <property type="molecule type" value="Genomic_DNA"/>
</dbReference>
<evidence type="ECO:0000313" key="4">
    <source>
        <dbReference type="EMBL" id="TBU28404.1"/>
    </source>
</evidence>
<gene>
    <name evidence="4" type="ORF">BD311DRAFT_328471</name>
</gene>
<evidence type="ECO:0000256" key="1">
    <source>
        <dbReference type="SAM" id="MobiDB-lite"/>
    </source>
</evidence>
<dbReference type="PANTHER" id="PTHR40465">
    <property type="entry name" value="CHROMOSOME 1, WHOLE GENOME SHOTGUN SEQUENCE"/>
    <property type="match status" value="1"/>
</dbReference>
<dbReference type="InterPro" id="IPR045339">
    <property type="entry name" value="DUF6534"/>
</dbReference>
<feature type="transmembrane region" description="Helical" evidence="2">
    <location>
        <begin position="115"/>
        <end position="136"/>
    </location>
</feature>
<keyword evidence="2" id="KW-1133">Transmembrane helix</keyword>
<dbReference type="Pfam" id="PF20152">
    <property type="entry name" value="DUF6534"/>
    <property type="match status" value="1"/>
</dbReference>
<dbReference type="Proteomes" id="UP000292957">
    <property type="component" value="Unassembled WGS sequence"/>
</dbReference>